<dbReference type="Gene3D" id="3.40.50.1000">
    <property type="entry name" value="HAD superfamily/HAD-like"/>
    <property type="match status" value="2"/>
</dbReference>
<keyword evidence="1" id="KW-0732">Signal</keyword>
<sequence>MGILLDICSLEIFDPVEFDKWVGKTNAPAIESSLKLYGEVLELGFKVFLLTGRSEKHRSITVDNLNNSGFQNWDKLIESSLKLYGEVLGLGFKVFLLTGPSEKHRSITVDNLNNSGLQNWDKLILRNAFDVELLPENGGEVSRNEGRITDSSCYPLVLWEARKALAFGIS</sequence>
<dbReference type="Pfam" id="PF03767">
    <property type="entry name" value="Acid_phosphat_B"/>
    <property type="match status" value="1"/>
</dbReference>
<dbReference type="Proteomes" id="UP001280121">
    <property type="component" value="Unassembled WGS sequence"/>
</dbReference>
<organism evidence="2 3">
    <name type="scientific">Dipteronia dyeriana</name>
    <dbReference type="NCBI Taxonomy" id="168575"/>
    <lineage>
        <taxon>Eukaryota</taxon>
        <taxon>Viridiplantae</taxon>
        <taxon>Streptophyta</taxon>
        <taxon>Embryophyta</taxon>
        <taxon>Tracheophyta</taxon>
        <taxon>Spermatophyta</taxon>
        <taxon>Magnoliopsida</taxon>
        <taxon>eudicotyledons</taxon>
        <taxon>Gunneridae</taxon>
        <taxon>Pentapetalae</taxon>
        <taxon>rosids</taxon>
        <taxon>malvids</taxon>
        <taxon>Sapindales</taxon>
        <taxon>Sapindaceae</taxon>
        <taxon>Hippocastanoideae</taxon>
        <taxon>Acereae</taxon>
        <taxon>Dipteronia</taxon>
    </lineage>
</organism>
<dbReference type="PANTHER" id="PTHR31284:SF7">
    <property type="entry name" value="ACID PHOSPHATASE-LIKE PROTEIN"/>
    <property type="match status" value="1"/>
</dbReference>
<dbReference type="InterPro" id="IPR036412">
    <property type="entry name" value="HAD-like_sf"/>
</dbReference>
<protein>
    <submittedName>
        <fullName evidence="2">Uncharacterized protein</fullName>
    </submittedName>
</protein>
<dbReference type="EMBL" id="JANJYI010000007">
    <property type="protein sequence ID" value="KAK2642243.1"/>
    <property type="molecule type" value="Genomic_DNA"/>
</dbReference>
<dbReference type="PANTHER" id="PTHR31284">
    <property type="entry name" value="ACID PHOSPHATASE-LIKE PROTEIN"/>
    <property type="match status" value="1"/>
</dbReference>
<dbReference type="InterPro" id="IPR023214">
    <property type="entry name" value="HAD_sf"/>
</dbReference>
<name>A0AAD9WTS7_9ROSI</name>
<accession>A0AAD9WTS7</accession>
<dbReference type="InterPro" id="IPR005519">
    <property type="entry name" value="Acid_phosphat_B-like"/>
</dbReference>
<dbReference type="SUPFAM" id="SSF56784">
    <property type="entry name" value="HAD-like"/>
    <property type="match status" value="1"/>
</dbReference>
<proteinExistence type="predicted"/>
<dbReference type="AlphaFoldDB" id="A0AAD9WTS7"/>
<reference evidence="2" key="1">
    <citation type="journal article" date="2023" name="Plant J.">
        <title>Genome sequences and population genomics provide insights into the demographic history, inbreeding, and mutation load of two 'living fossil' tree species of Dipteronia.</title>
        <authorList>
            <person name="Feng Y."/>
            <person name="Comes H.P."/>
            <person name="Chen J."/>
            <person name="Zhu S."/>
            <person name="Lu R."/>
            <person name="Zhang X."/>
            <person name="Li P."/>
            <person name="Qiu J."/>
            <person name="Olsen K.M."/>
            <person name="Qiu Y."/>
        </authorList>
    </citation>
    <scope>NUCLEOTIDE SEQUENCE</scope>
    <source>
        <strain evidence="2">KIB01</strain>
    </source>
</reference>
<evidence type="ECO:0000313" key="3">
    <source>
        <dbReference type="Proteomes" id="UP001280121"/>
    </source>
</evidence>
<evidence type="ECO:0000313" key="2">
    <source>
        <dbReference type="EMBL" id="KAK2642243.1"/>
    </source>
</evidence>
<comment type="caution">
    <text evidence="2">The sequence shown here is derived from an EMBL/GenBank/DDBJ whole genome shotgun (WGS) entry which is preliminary data.</text>
</comment>
<gene>
    <name evidence="2" type="ORF">Ddye_024006</name>
</gene>
<evidence type="ECO:0000256" key="1">
    <source>
        <dbReference type="ARBA" id="ARBA00022729"/>
    </source>
</evidence>
<keyword evidence="3" id="KW-1185">Reference proteome</keyword>